<gene>
    <name evidence="2" type="ORF">Asi02nite_72930</name>
</gene>
<dbReference type="EMBL" id="BONE01000103">
    <property type="protein sequence ID" value="GIF77775.1"/>
    <property type="molecule type" value="Genomic_DNA"/>
</dbReference>
<proteinExistence type="predicted"/>
<evidence type="ECO:0000313" key="3">
    <source>
        <dbReference type="Proteomes" id="UP000604117"/>
    </source>
</evidence>
<reference evidence="2 3" key="1">
    <citation type="submission" date="2021-01" db="EMBL/GenBank/DDBJ databases">
        <title>Whole genome shotgun sequence of Asanoa siamensis NBRC 107932.</title>
        <authorList>
            <person name="Komaki H."/>
            <person name="Tamura T."/>
        </authorList>
    </citation>
    <scope>NUCLEOTIDE SEQUENCE [LARGE SCALE GENOMIC DNA]</scope>
    <source>
        <strain evidence="2 3">NBRC 107932</strain>
    </source>
</reference>
<keyword evidence="3" id="KW-1185">Reference proteome</keyword>
<sequence length="227" mass="23844">MGYGRWASQRRPSRRRKPRREIGGQPCTPNQDHEPVAPRSAAGVAIKRAGPLTTRRAGTDGRCPRRVARRRAGLLGVGLGRSASGWADAGRAGPGREASRWVASRWVASGRVASGRVGWCRGCAALPAPRPGLRHRGKRWAAPGGAGPNRAGFRRAGVHATLEALGRARWRQCGRLPRPTGLLPAVWGAAPCRAGVCRAAGGLRTVPGCALPGPTGDNETGPPDARP</sequence>
<feature type="region of interest" description="Disordered" evidence="1">
    <location>
        <begin position="1"/>
        <end position="42"/>
    </location>
</feature>
<evidence type="ECO:0000256" key="1">
    <source>
        <dbReference type="SAM" id="MobiDB-lite"/>
    </source>
</evidence>
<accession>A0ABQ4D2L2</accession>
<name>A0ABQ4D2L2_9ACTN</name>
<dbReference type="Proteomes" id="UP000604117">
    <property type="component" value="Unassembled WGS sequence"/>
</dbReference>
<comment type="caution">
    <text evidence="2">The sequence shown here is derived from an EMBL/GenBank/DDBJ whole genome shotgun (WGS) entry which is preliminary data.</text>
</comment>
<protein>
    <submittedName>
        <fullName evidence="2">Uncharacterized protein</fullName>
    </submittedName>
</protein>
<organism evidence="2 3">
    <name type="scientific">Asanoa siamensis</name>
    <dbReference type="NCBI Taxonomy" id="926357"/>
    <lineage>
        <taxon>Bacteria</taxon>
        <taxon>Bacillati</taxon>
        <taxon>Actinomycetota</taxon>
        <taxon>Actinomycetes</taxon>
        <taxon>Micromonosporales</taxon>
        <taxon>Micromonosporaceae</taxon>
        <taxon>Asanoa</taxon>
    </lineage>
</organism>
<evidence type="ECO:0000313" key="2">
    <source>
        <dbReference type="EMBL" id="GIF77775.1"/>
    </source>
</evidence>